<dbReference type="AlphaFoldDB" id="A0A8H6T9S0"/>
<evidence type="ECO:0000313" key="1">
    <source>
        <dbReference type="EMBL" id="KAF7313491.1"/>
    </source>
</evidence>
<organism evidence="1 2">
    <name type="scientific">Mycena chlorophos</name>
    <name type="common">Agaric fungus</name>
    <name type="synonym">Agaricus chlorophos</name>
    <dbReference type="NCBI Taxonomy" id="658473"/>
    <lineage>
        <taxon>Eukaryota</taxon>
        <taxon>Fungi</taxon>
        <taxon>Dikarya</taxon>
        <taxon>Basidiomycota</taxon>
        <taxon>Agaricomycotina</taxon>
        <taxon>Agaricomycetes</taxon>
        <taxon>Agaricomycetidae</taxon>
        <taxon>Agaricales</taxon>
        <taxon>Marasmiineae</taxon>
        <taxon>Mycenaceae</taxon>
        <taxon>Mycena</taxon>
    </lineage>
</organism>
<dbReference type="InterPro" id="IPR029058">
    <property type="entry name" value="AB_hydrolase_fold"/>
</dbReference>
<accession>A0A8H6T9S0</accession>
<dbReference type="OrthoDB" id="19657at2759"/>
<dbReference type="EMBL" id="JACAZE010000006">
    <property type="protein sequence ID" value="KAF7313491.1"/>
    <property type="molecule type" value="Genomic_DNA"/>
</dbReference>
<gene>
    <name evidence="1" type="ORF">HMN09_00505000</name>
</gene>
<reference evidence="1" key="1">
    <citation type="submission" date="2020-05" db="EMBL/GenBank/DDBJ databases">
        <title>Mycena genomes resolve the evolution of fungal bioluminescence.</title>
        <authorList>
            <person name="Tsai I.J."/>
        </authorList>
    </citation>
    <scope>NUCLEOTIDE SEQUENCE</scope>
    <source>
        <strain evidence="1">110903Hualien_Pintung</strain>
    </source>
</reference>
<sequence>MPFVDIHSNEDYCALYYITNTTFNNVAGFDFDKPTVCILPPQFLDSGWLDSQFEDPRLNDDYNIIAFDIPRCCGESVFRPSGRTDSWTDAADLALASRALNLPPMHILAFEGMATTCALRFAALFPEMCLSLALCNVPPETELMWIYSAYNELIQTWCYTEDIEGYEYIANEAVTFAFGANTSVALRDEVIGYWSTNTYPQKRQRALTQANLVMNRTPLPPAALQCITQPILMIHGDANETAPRKYAERLATDLKAIFYPVKGGAGYLNLTPGTASIVNQVYVKFLSRLPRTRSDPPEYPTSTQERMRDALSMLERITGETTMSTRDPMCPLSFCALEAKVVKTQTEMMRHYGKEQTLAFVPFNPVTKRPYRRYSERPKDEWAELEKEGTPASGRYAAAHTSVNERPLPMPQSEPILPNEGRLRKATNFNAMQSVEKQVIKGSMAKVVGSQTPTLQKLFL</sequence>
<name>A0A8H6T9S0_MYCCL</name>
<dbReference type="Gene3D" id="3.40.50.1820">
    <property type="entry name" value="alpha/beta hydrolase"/>
    <property type="match status" value="1"/>
</dbReference>
<protein>
    <submittedName>
        <fullName evidence="1">Uncharacterized protein</fullName>
    </submittedName>
</protein>
<proteinExistence type="predicted"/>
<dbReference type="Proteomes" id="UP000613580">
    <property type="component" value="Unassembled WGS sequence"/>
</dbReference>
<comment type="caution">
    <text evidence="1">The sequence shown here is derived from an EMBL/GenBank/DDBJ whole genome shotgun (WGS) entry which is preliminary data.</text>
</comment>
<dbReference type="SUPFAM" id="SSF53474">
    <property type="entry name" value="alpha/beta-Hydrolases"/>
    <property type="match status" value="1"/>
</dbReference>
<evidence type="ECO:0000313" key="2">
    <source>
        <dbReference type="Proteomes" id="UP000613580"/>
    </source>
</evidence>
<keyword evidence="2" id="KW-1185">Reference proteome</keyword>